<dbReference type="Pfam" id="PF00246">
    <property type="entry name" value="Peptidase_M14"/>
    <property type="match status" value="1"/>
</dbReference>
<evidence type="ECO:0000256" key="7">
    <source>
        <dbReference type="PROSITE-ProRule" id="PRU01379"/>
    </source>
</evidence>
<comment type="cofactor">
    <cofactor evidence="1">
        <name>Zn(2+)</name>
        <dbReference type="ChEBI" id="CHEBI:29105"/>
    </cofactor>
</comment>
<evidence type="ECO:0000256" key="5">
    <source>
        <dbReference type="ARBA" id="ARBA00022833"/>
    </source>
</evidence>
<accession>A0ABW6Y496</accession>
<dbReference type="SMART" id="SM00631">
    <property type="entry name" value="Zn_pept"/>
    <property type="match status" value="1"/>
</dbReference>
<feature type="compositionally biased region" description="Acidic residues" evidence="8">
    <location>
        <begin position="274"/>
        <end position="284"/>
    </location>
</feature>
<proteinExistence type="inferred from homology"/>
<dbReference type="PANTHER" id="PTHR11705:SF143">
    <property type="entry name" value="SLL0236 PROTEIN"/>
    <property type="match status" value="1"/>
</dbReference>
<dbReference type="InterPro" id="IPR033810">
    <property type="entry name" value="Carboxypeptidase_T"/>
</dbReference>
<evidence type="ECO:0000256" key="4">
    <source>
        <dbReference type="ARBA" id="ARBA00022801"/>
    </source>
</evidence>
<feature type="chain" id="PRO_5045183775" evidence="9">
    <location>
        <begin position="28"/>
        <end position="987"/>
    </location>
</feature>
<feature type="domain" description="Peptidase M14" evidence="10">
    <location>
        <begin position="119"/>
        <end position="439"/>
    </location>
</feature>
<comment type="caution">
    <text evidence="11">The sequence shown here is derived from an EMBL/GenBank/DDBJ whole genome shotgun (WGS) entry which is preliminary data.</text>
</comment>
<dbReference type="PROSITE" id="PS52035">
    <property type="entry name" value="PEPTIDASE_M14"/>
    <property type="match status" value="1"/>
</dbReference>
<evidence type="ECO:0000256" key="9">
    <source>
        <dbReference type="SAM" id="SignalP"/>
    </source>
</evidence>
<dbReference type="InterPro" id="IPR000834">
    <property type="entry name" value="Peptidase_M14"/>
</dbReference>
<keyword evidence="3" id="KW-0645">Protease</keyword>
<keyword evidence="5" id="KW-0862">Zinc</keyword>
<sequence>MRRRARSILAVASLLIAGLAAAPVAGAEPKGTDGGAGGDALSVWRATVSKEQVPLLLEAGTDAHELTEQVPDRGSATLELYLTDEQAGRLRGKGVELAEHTLSPGAEKRVTGAGDGVFRPYGGPNGLKQEILATAQAHPGLTKVVSIGKTVKGQDILALKLSKGAKQAKDGSRPATLYLSNQHAREWITPEMTRRLMHHYLDGYGKDERVTRIVDTTELWFVLSANPDGYDFTHADPDHRQWRKNLRDNDGDGRIEAGDGVDLNRNFSYKWGYDDEGSSPDPADETYRGTGPMSEPETRALDAFQRRIGFQYGINYHSAAQLLLYGVGWQVATDTPDDVALKSLAGTPQKSAVPGYRPQVSSELYTTNGEADGHAANVNGMQMFTPEMSTCATASRVDPNDAWEPADCASVFTFPDDEKLIQAEFAKNVPFALAVAESSAHPDRPVSVTGQEAPDFTPDVFTTSYARGGDQEVSVTARKSLRSKELKYRVNGGRKHSERLEAWEGGETYGGEDNLYFDRYRAEVEDAAPGDTVEVWFTARTREGRATSSTPFTYTVAERPRGDVLVLAEEGGTAAAKHTAAYVKALADNGRRAAVWDVATQGAPHPLGVLSHFRSVVWYTGAEQPSGPVMLAVRDYLNEGGKLVNAGEKSGGLVDIGRADSDDFAQYFLGAYHRAGLKSPPGFAGSGRFGGASAGLGHVADNPLDNAGAYTVTSDTLKPDRFPHFGDSASAGDYPGVRTPFEPYEGSYFAAVRHADNTWSRLTRTVDLTGVDASAKPSLTFQVSYDTEPGYDNLVVEAHTVGQDDWTTLPDTNGGTSTAAPADCGEGYYVRGHPFLGRYLTVGEDGCAANGTTGSWNAFTGPSNGWRHASMDLSAYAGKKVELSIAYVSDPGTGGTGAFVDDTRLVLGGAAADGEGFETALGAWSVPGPPAGSPGNGAEWARSTGLFHSQAAVTTRDTVLLGFGLEHVTRSAERAALIRKALGALHG</sequence>
<evidence type="ECO:0000256" key="2">
    <source>
        <dbReference type="ARBA" id="ARBA00005988"/>
    </source>
</evidence>
<dbReference type="Pfam" id="PF20773">
    <property type="entry name" value="InhA-like_MAM"/>
    <property type="match status" value="1"/>
</dbReference>
<dbReference type="Proteomes" id="UP001603013">
    <property type="component" value="Unassembled WGS sequence"/>
</dbReference>
<organism evidence="11 12">
    <name type="scientific">Streptomyces lateritius</name>
    <dbReference type="NCBI Taxonomy" id="67313"/>
    <lineage>
        <taxon>Bacteria</taxon>
        <taxon>Bacillati</taxon>
        <taxon>Actinomycetota</taxon>
        <taxon>Actinomycetes</taxon>
        <taxon>Kitasatosporales</taxon>
        <taxon>Streptomycetaceae</taxon>
        <taxon>Streptomyces</taxon>
    </lineage>
</organism>
<keyword evidence="6" id="KW-0482">Metalloprotease</keyword>
<gene>
    <name evidence="11" type="ORF">ACF05T_00720</name>
</gene>
<keyword evidence="12" id="KW-1185">Reference proteome</keyword>
<feature type="region of interest" description="Disordered" evidence="8">
    <location>
        <begin position="273"/>
        <end position="295"/>
    </location>
</feature>
<evidence type="ECO:0000313" key="11">
    <source>
        <dbReference type="EMBL" id="MFF8274628.1"/>
    </source>
</evidence>
<protein>
    <submittedName>
        <fullName evidence="11">M14 family zinc carboxypeptidase</fullName>
    </submittedName>
</protein>
<evidence type="ECO:0000313" key="12">
    <source>
        <dbReference type="Proteomes" id="UP001603013"/>
    </source>
</evidence>
<dbReference type="SUPFAM" id="SSF53187">
    <property type="entry name" value="Zn-dependent exopeptidases"/>
    <property type="match status" value="1"/>
</dbReference>
<evidence type="ECO:0000256" key="8">
    <source>
        <dbReference type="SAM" id="MobiDB-lite"/>
    </source>
</evidence>
<evidence type="ECO:0000256" key="3">
    <source>
        <dbReference type="ARBA" id="ARBA00022670"/>
    </source>
</evidence>
<comment type="similarity">
    <text evidence="2 7">Belongs to the peptidase M14 family.</text>
</comment>
<evidence type="ECO:0000259" key="10">
    <source>
        <dbReference type="PROSITE" id="PS52035"/>
    </source>
</evidence>
<dbReference type="Gene3D" id="3.40.630.10">
    <property type="entry name" value="Zn peptidases"/>
    <property type="match status" value="1"/>
</dbReference>
<dbReference type="GO" id="GO:0004180">
    <property type="term" value="F:carboxypeptidase activity"/>
    <property type="evidence" value="ECO:0007669"/>
    <property type="project" value="UniProtKB-KW"/>
</dbReference>
<keyword evidence="4" id="KW-0378">Hydrolase</keyword>
<dbReference type="PANTHER" id="PTHR11705">
    <property type="entry name" value="PROTEASE FAMILY M14 CARBOXYPEPTIDASE A,B"/>
    <property type="match status" value="1"/>
</dbReference>
<evidence type="ECO:0000256" key="6">
    <source>
        <dbReference type="ARBA" id="ARBA00023049"/>
    </source>
</evidence>
<dbReference type="PRINTS" id="PR00765">
    <property type="entry name" value="CRBOXYPTASEA"/>
</dbReference>
<dbReference type="RefSeq" id="WP_391932479.1">
    <property type="nucleotide sequence ID" value="NZ_JBIBSM010000001.1"/>
</dbReference>
<evidence type="ECO:0000256" key="1">
    <source>
        <dbReference type="ARBA" id="ARBA00001947"/>
    </source>
</evidence>
<keyword evidence="9" id="KW-0732">Signal</keyword>
<name>A0ABW6Y496_9ACTN</name>
<dbReference type="EMBL" id="JBIBSM010000001">
    <property type="protein sequence ID" value="MFF8274628.1"/>
    <property type="molecule type" value="Genomic_DNA"/>
</dbReference>
<feature type="signal peptide" evidence="9">
    <location>
        <begin position="1"/>
        <end position="27"/>
    </location>
</feature>
<reference evidence="11 12" key="1">
    <citation type="submission" date="2024-10" db="EMBL/GenBank/DDBJ databases">
        <title>The Natural Products Discovery Center: Release of the First 8490 Sequenced Strains for Exploring Actinobacteria Biosynthetic Diversity.</title>
        <authorList>
            <person name="Kalkreuter E."/>
            <person name="Kautsar S.A."/>
            <person name="Yang D."/>
            <person name="Bader C.D."/>
            <person name="Teijaro C.N."/>
            <person name="Fluegel L."/>
            <person name="Davis C.M."/>
            <person name="Simpson J.R."/>
            <person name="Lauterbach L."/>
            <person name="Steele A.D."/>
            <person name="Gui C."/>
            <person name="Meng S."/>
            <person name="Li G."/>
            <person name="Viehrig K."/>
            <person name="Ye F."/>
            <person name="Su P."/>
            <person name="Kiefer A.F."/>
            <person name="Nichols A."/>
            <person name="Cepeda A.J."/>
            <person name="Yan W."/>
            <person name="Fan B."/>
            <person name="Jiang Y."/>
            <person name="Adhikari A."/>
            <person name="Zheng C.-J."/>
            <person name="Schuster L."/>
            <person name="Cowan T.M."/>
            <person name="Smanski M.J."/>
            <person name="Chevrette M.G."/>
            <person name="De Carvalho L.P.S."/>
            <person name="Shen B."/>
        </authorList>
    </citation>
    <scope>NUCLEOTIDE SEQUENCE [LARGE SCALE GENOMIC DNA]</scope>
    <source>
        <strain evidence="11 12">NPDC015755</strain>
    </source>
</reference>
<keyword evidence="11" id="KW-0121">Carboxypeptidase</keyword>
<dbReference type="CDD" id="cd03859">
    <property type="entry name" value="M14_CPT"/>
    <property type="match status" value="1"/>
</dbReference>
<feature type="active site" description="Proton donor/acceptor" evidence="7">
    <location>
        <position position="387"/>
    </location>
</feature>